<dbReference type="SUPFAM" id="SSF52047">
    <property type="entry name" value="RNI-like"/>
    <property type="match status" value="1"/>
</dbReference>
<protein>
    <submittedName>
        <fullName evidence="1">Uncharacterized protein</fullName>
    </submittedName>
</protein>
<dbReference type="AlphaFoldDB" id="A0AA39G996"/>
<evidence type="ECO:0000313" key="1">
    <source>
        <dbReference type="EMBL" id="KAK0383047.1"/>
    </source>
</evidence>
<accession>A0AA39G996</accession>
<reference evidence="1" key="1">
    <citation type="submission" date="2022-10" db="EMBL/GenBank/DDBJ databases">
        <title>Determination and structural analysis of whole genome sequence of Sarocladium strictum F4-1.</title>
        <authorList>
            <person name="Hu L."/>
            <person name="Jiang Y."/>
        </authorList>
    </citation>
    <scope>NUCLEOTIDE SEQUENCE</scope>
    <source>
        <strain evidence="1">F4-1</strain>
    </source>
</reference>
<name>A0AA39G996_SARSR</name>
<sequence>MPSLLDLPPEILQLIASNFNVLEARKPLLRKTSYSITEFGPENRRSDRGSLSALSATCRRLRACIQPALYRCAYPYNAQVEFARTLESRPDLAAAVRELYYASGTYWNTNTSPIFPLPTKHALGFQRPRTRNATNFNELMAEQPGEISQDDMQEDEHGYLVNSRGVYYQTDGVPNAYSWKHPALEKRLLANVLRLVPNLQRLSVWYEIGDGGSIVPLGTLKDMQELRIYNREPSSLGKDSIFTDLIAHMPSLRRLEYHFLRGYPDGTHNSVQELILSNCALSNDDFCTISSGFPNLRKLSYIFNYFDTSNCASARGIFQALLKRRETITDLTVRLNGDVTQGYRLRYGDDGWGPTDRWHLPPHIDERQFDPCCISRFHKLEDLAIDVDTLEDLCYGGFGESFSRDLLAELLPPSLRRVRIELGVAVGDMLDTIERWIPVCRRTCPDLRSVSLTNFARNEDRVSELVERFKAVDIAACHSQEKSPESTLVDNHRLGPEPPLDSYDGWPGWPFWDPDAEPMPLVPTAYLPGSGLERLAEQVWFGQHDV</sequence>
<organism evidence="1 2">
    <name type="scientific">Sarocladium strictum</name>
    <name type="common">Black bundle disease fungus</name>
    <name type="synonym">Acremonium strictum</name>
    <dbReference type="NCBI Taxonomy" id="5046"/>
    <lineage>
        <taxon>Eukaryota</taxon>
        <taxon>Fungi</taxon>
        <taxon>Dikarya</taxon>
        <taxon>Ascomycota</taxon>
        <taxon>Pezizomycotina</taxon>
        <taxon>Sordariomycetes</taxon>
        <taxon>Hypocreomycetidae</taxon>
        <taxon>Hypocreales</taxon>
        <taxon>Sarocladiaceae</taxon>
        <taxon>Sarocladium</taxon>
    </lineage>
</organism>
<comment type="caution">
    <text evidence="1">The sequence shown here is derived from an EMBL/GenBank/DDBJ whole genome shotgun (WGS) entry which is preliminary data.</text>
</comment>
<dbReference type="EMBL" id="JAPDFR010000009">
    <property type="protein sequence ID" value="KAK0383047.1"/>
    <property type="molecule type" value="Genomic_DNA"/>
</dbReference>
<dbReference type="InterPro" id="IPR032675">
    <property type="entry name" value="LRR_dom_sf"/>
</dbReference>
<dbReference type="Gene3D" id="3.80.10.10">
    <property type="entry name" value="Ribonuclease Inhibitor"/>
    <property type="match status" value="1"/>
</dbReference>
<gene>
    <name evidence="1" type="ORF">NLU13_8963</name>
</gene>
<keyword evidence="2" id="KW-1185">Reference proteome</keyword>
<dbReference type="Proteomes" id="UP001175261">
    <property type="component" value="Unassembled WGS sequence"/>
</dbReference>
<proteinExistence type="predicted"/>
<evidence type="ECO:0000313" key="2">
    <source>
        <dbReference type="Proteomes" id="UP001175261"/>
    </source>
</evidence>